<dbReference type="GO" id="GO:0005576">
    <property type="term" value="C:extracellular region"/>
    <property type="evidence" value="ECO:0007669"/>
    <property type="project" value="InterPro"/>
</dbReference>
<dbReference type="EMBL" id="MN047309">
    <property type="protein sequence ID" value="QGX74966.1"/>
    <property type="molecule type" value="Transcribed_RNA"/>
</dbReference>
<accession>A0A6B9ERY1</accession>
<proteinExistence type="predicted"/>
<keyword evidence="2" id="KW-0732">Signal</keyword>
<dbReference type="GO" id="GO:0042742">
    <property type="term" value="P:defense response to bacterium"/>
    <property type="evidence" value="ECO:0007669"/>
    <property type="project" value="InterPro"/>
</dbReference>
<sequence length="142" mass="16005">MMKLYIVFGFIAFSAAYVVPEGYYEPEYYPADGYESERVARASPAELIFDEDLADEPEVEEPQYYIRTRRSLQPGAPNFPMPGSQLPTSITSNIEKQGPNTAATINAQHKTDRYDVGATWSKVIRGPGRSKPNWSIGGTYRW</sequence>
<name>A0A6B9ERY1_ORYRH</name>
<dbReference type="InterPro" id="IPR009382">
    <property type="entry name" value="Coleoptericin"/>
</dbReference>
<evidence type="ECO:0000256" key="2">
    <source>
        <dbReference type="SAM" id="SignalP"/>
    </source>
</evidence>
<protein>
    <submittedName>
        <fullName evidence="3">Rhinocerosin</fullName>
    </submittedName>
</protein>
<dbReference type="AlphaFoldDB" id="A0A6B9ERY1"/>
<evidence type="ECO:0000313" key="3">
    <source>
        <dbReference type="EMBL" id="QGX74966.1"/>
    </source>
</evidence>
<feature type="compositionally biased region" description="Polar residues" evidence="1">
    <location>
        <begin position="85"/>
        <end position="96"/>
    </location>
</feature>
<evidence type="ECO:0000256" key="1">
    <source>
        <dbReference type="SAM" id="MobiDB-lite"/>
    </source>
</evidence>
<feature type="chain" id="PRO_5025557291" evidence="2">
    <location>
        <begin position="17"/>
        <end position="142"/>
    </location>
</feature>
<dbReference type="Pfam" id="PF06286">
    <property type="entry name" value="Coleoptericin"/>
    <property type="match status" value="1"/>
</dbReference>
<reference evidence="3" key="1">
    <citation type="journal article" date="2019" name="BMC Genomics">
        <title>Transcriptome and microbiome of coconut rhinoceros beetle (Oryctes rhinoceros) larvae.</title>
        <authorList>
            <person name="Shelomi M."/>
            <person name="Lin S.S."/>
            <person name="Liu L.Y."/>
        </authorList>
    </citation>
    <scope>NUCLEOTIDE SEQUENCE</scope>
    <source>
        <strain evidence="3">CG_17845</strain>
    </source>
</reference>
<organism evidence="3">
    <name type="scientific">Oryctes rhinoceros</name>
    <name type="common">Coconut rhinoceros beetle</name>
    <dbReference type="NCBI Taxonomy" id="72550"/>
    <lineage>
        <taxon>Eukaryota</taxon>
        <taxon>Metazoa</taxon>
        <taxon>Ecdysozoa</taxon>
        <taxon>Arthropoda</taxon>
        <taxon>Hexapoda</taxon>
        <taxon>Insecta</taxon>
        <taxon>Pterygota</taxon>
        <taxon>Neoptera</taxon>
        <taxon>Endopterygota</taxon>
        <taxon>Coleoptera</taxon>
        <taxon>Polyphaga</taxon>
        <taxon>Scarabaeiformia</taxon>
        <taxon>Scarabaeidae</taxon>
        <taxon>Dynastinae</taxon>
        <taxon>Oryctes</taxon>
    </lineage>
</organism>
<feature type="region of interest" description="Disordered" evidence="1">
    <location>
        <begin position="72"/>
        <end position="96"/>
    </location>
</feature>
<feature type="signal peptide" evidence="2">
    <location>
        <begin position="1"/>
        <end position="16"/>
    </location>
</feature>